<dbReference type="SMART" id="SM00297">
    <property type="entry name" value="BROMO"/>
    <property type="match status" value="6"/>
</dbReference>
<feature type="compositionally biased region" description="Polar residues" evidence="11">
    <location>
        <begin position="1811"/>
        <end position="1829"/>
    </location>
</feature>
<feature type="region of interest" description="Disordered" evidence="11">
    <location>
        <begin position="1229"/>
        <end position="1324"/>
    </location>
</feature>
<feature type="compositionally biased region" description="Pro residues" evidence="11">
    <location>
        <begin position="615"/>
        <end position="625"/>
    </location>
</feature>
<dbReference type="SUPFAM" id="SSF55486">
    <property type="entry name" value="Metalloproteases ('zincins'), catalytic domain"/>
    <property type="match status" value="1"/>
</dbReference>
<feature type="region of interest" description="Disordered" evidence="11">
    <location>
        <begin position="566"/>
        <end position="633"/>
    </location>
</feature>
<evidence type="ECO:0000256" key="11">
    <source>
        <dbReference type="SAM" id="MobiDB-lite"/>
    </source>
</evidence>
<evidence type="ECO:0000256" key="9">
    <source>
        <dbReference type="ARBA" id="ARBA00076306"/>
    </source>
</evidence>
<feature type="compositionally biased region" description="Basic residues" evidence="11">
    <location>
        <begin position="600"/>
        <end position="611"/>
    </location>
</feature>
<dbReference type="InterPro" id="IPR057991">
    <property type="entry name" value="TPR_TAF2_C"/>
</dbReference>
<comment type="function">
    <text evidence="8">Functions as a component of the DNA-binding general transcription factor complex TFIID. Binding of TFIID to a promoter (with or without TATA element) is the initial step in pre-initiation complex (PIC) formation. TFIID plays a key role in the regulation of gene expression by RNA polymerase II through different activities such as transcription activator interaction, core promoter recognition and selectivity, TFIIA and TFIIB interaction, chromatin modification (histone acetylation by TAF1), facilitation of DNA opening and initiation of transcription.</text>
</comment>
<feature type="region of interest" description="Disordered" evidence="11">
    <location>
        <begin position="2511"/>
        <end position="2578"/>
    </location>
</feature>
<dbReference type="SUPFAM" id="SSF47370">
    <property type="entry name" value="Bromodomain"/>
    <property type="match status" value="6"/>
</dbReference>
<feature type="domain" description="Bromo" evidence="12">
    <location>
        <begin position="1604"/>
        <end position="1676"/>
    </location>
</feature>
<feature type="domain" description="Bromo" evidence="12">
    <location>
        <begin position="2414"/>
        <end position="2486"/>
    </location>
</feature>
<dbReference type="InterPro" id="IPR036427">
    <property type="entry name" value="Bromodomain-like_sf"/>
</dbReference>
<dbReference type="Pfam" id="PF00439">
    <property type="entry name" value="Bromodomain"/>
    <property type="match status" value="6"/>
</dbReference>
<evidence type="ECO:0000259" key="12">
    <source>
        <dbReference type="PROSITE" id="PS50014"/>
    </source>
</evidence>
<evidence type="ECO:0000256" key="1">
    <source>
        <dbReference type="ARBA" id="ARBA00004123"/>
    </source>
</evidence>
<feature type="compositionally biased region" description="Low complexity" evidence="11">
    <location>
        <begin position="1721"/>
        <end position="1734"/>
    </location>
</feature>
<feature type="compositionally biased region" description="Low complexity" evidence="11">
    <location>
        <begin position="1761"/>
        <end position="1797"/>
    </location>
</feature>
<dbReference type="GO" id="GO:0005669">
    <property type="term" value="C:transcription factor TFIID complex"/>
    <property type="evidence" value="ECO:0007669"/>
    <property type="project" value="InterPro"/>
</dbReference>
<dbReference type="PANTHER" id="PTHR15137:SF9">
    <property type="entry name" value="TRANSCRIPTION INITIATION FACTOR TFIID SUBUNIT 2"/>
    <property type="match status" value="1"/>
</dbReference>
<keyword evidence="14" id="KW-1185">Reference proteome</keyword>
<dbReference type="InterPro" id="IPR057345">
    <property type="entry name" value="Ig-like_TAF2"/>
</dbReference>
<evidence type="ECO:0000256" key="5">
    <source>
        <dbReference type="ARBA" id="ARBA00023117"/>
    </source>
</evidence>
<evidence type="ECO:0000256" key="8">
    <source>
        <dbReference type="ARBA" id="ARBA00025346"/>
    </source>
</evidence>
<accession>A0A8H7SEW7</accession>
<keyword evidence="5 10" id="KW-0103">Bromodomain</keyword>
<feature type="compositionally biased region" description="Basic and acidic residues" evidence="11">
    <location>
        <begin position="1830"/>
        <end position="1842"/>
    </location>
</feature>
<feature type="compositionally biased region" description="Low complexity" evidence="11">
    <location>
        <begin position="1495"/>
        <end position="1581"/>
    </location>
</feature>
<comment type="caution">
    <text evidence="13">The sequence shown here is derived from an EMBL/GenBank/DDBJ whole genome shotgun (WGS) entry which is preliminary data.</text>
</comment>
<dbReference type="FunFam" id="1.10.390.10:FF:000011">
    <property type="entry name" value="Transcription initiation factor TFIID subunit"/>
    <property type="match status" value="1"/>
</dbReference>
<feature type="compositionally biased region" description="Low complexity" evidence="11">
    <location>
        <begin position="2528"/>
        <end position="2539"/>
    </location>
</feature>
<feature type="region of interest" description="Disordered" evidence="11">
    <location>
        <begin position="1464"/>
        <end position="1591"/>
    </location>
</feature>
<name>A0A8H7SEW7_9FUNG</name>
<feature type="region of interest" description="Disordered" evidence="11">
    <location>
        <begin position="1116"/>
        <end position="1142"/>
    </location>
</feature>
<dbReference type="OrthoDB" id="308861at2759"/>
<feature type="compositionally biased region" description="Low complexity" evidence="11">
    <location>
        <begin position="2348"/>
        <end position="2383"/>
    </location>
</feature>
<feature type="compositionally biased region" description="Low complexity" evidence="11">
    <location>
        <begin position="1281"/>
        <end position="1324"/>
    </location>
</feature>
<dbReference type="InterPro" id="IPR027268">
    <property type="entry name" value="Peptidase_M4/M1_CTD_sf"/>
</dbReference>
<dbReference type="PANTHER" id="PTHR15137">
    <property type="entry name" value="TRANSCRIPTION INITIATION FACTOR TFIID"/>
    <property type="match status" value="1"/>
</dbReference>
<dbReference type="InterPro" id="IPR037813">
    <property type="entry name" value="TAF2"/>
</dbReference>
<feature type="domain" description="Bromo" evidence="12">
    <location>
        <begin position="1969"/>
        <end position="2039"/>
    </location>
</feature>
<evidence type="ECO:0000313" key="14">
    <source>
        <dbReference type="Proteomes" id="UP000646827"/>
    </source>
</evidence>
<gene>
    <name evidence="13" type="ORF">INT45_010166</name>
</gene>
<feature type="compositionally biased region" description="Low complexity" evidence="11">
    <location>
        <begin position="2067"/>
        <end position="2090"/>
    </location>
</feature>
<keyword evidence="4" id="KW-0805">Transcription regulation</keyword>
<feature type="region of interest" description="Disordered" evidence="11">
    <location>
        <begin position="2603"/>
        <end position="2631"/>
    </location>
</feature>
<feature type="region of interest" description="Disordered" evidence="11">
    <location>
        <begin position="1699"/>
        <end position="1842"/>
    </location>
</feature>
<keyword evidence="6" id="KW-0804">Transcription</keyword>
<evidence type="ECO:0000256" key="10">
    <source>
        <dbReference type="PROSITE-ProRule" id="PRU00035"/>
    </source>
</evidence>
<feature type="compositionally biased region" description="Polar residues" evidence="11">
    <location>
        <begin position="566"/>
        <end position="576"/>
    </location>
</feature>
<dbReference type="Pfam" id="PF25577">
    <property type="entry name" value="TPR_TAF2_C"/>
    <property type="match status" value="1"/>
</dbReference>
<feature type="compositionally biased region" description="Low complexity" evidence="11">
    <location>
        <begin position="2098"/>
        <end position="2144"/>
    </location>
</feature>
<dbReference type="CDD" id="cd04369">
    <property type="entry name" value="Bromodomain"/>
    <property type="match status" value="2"/>
</dbReference>
<evidence type="ECO:0000256" key="3">
    <source>
        <dbReference type="ARBA" id="ARBA00017363"/>
    </source>
</evidence>
<proteinExistence type="inferred from homology"/>
<feature type="compositionally biased region" description="Low complexity" evidence="11">
    <location>
        <begin position="2194"/>
        <end position="2217"/>
    </location>
</feature>
<evidence type="ECO:0000256" key="7">
    <source>
        <dbReference type="ARBA" id="ARBA00023242"/>
    </source>
</evidence>
<dbReference type="Proteomes" id="UP000646827">
    <property type="component" value="Unassembled WGS sequence"/>
</dbReference>
<comment type="subcellular location">
    <subcellularLocation>
        <location evidence="1">Nucleus</location>
    </subcellularLocation>
</comment>
<dbReference type="GO" id="GO:0016251">
    <property type="term" value="F:RNA polymerase II general transcription initiation factor activity"/>
    <property type="evidence" value="ECO:0007669"/>
    <property type="project" value="TreeGrafter"/>
</dbReference>
<dbReference type="PRINTS" id="PR00503">
    <property type="entry name" value="BROMODOMAIN"/>
</dbReference>
<sequence>GSAELTIQPLQKRLSNIRINCRQCKITGVQVNEEKVRHSYADPVSELTLGEDTTVAYHNVYKSKYLNALREADEGELLIPIPDSCIKQISESEARLVTNDVYMHDTMTTLHDDTVTVDKTLSSTPTFAPITIRVEYTLENPRTGLIFVDPDELVAPYRYHHLYTINQPLPGATRSWLPCIDRIHDRCTWDMDFIVPNKLGSLPNSKNGEDMTDDEYPSMVVCSGEMVEQVVHPLDPSRKIVRYNLSVPTAAPFIGFAIGPFEMIKLTPSQLQEEVLTGADLDESQQQSLMAEINMMANIFAFALPGRQEDLTVSCSFLMHAMHFYAQEYGSYPFSDYKLVFVEDAWSETSSSASLTIYSSRLLHPPDIIDQTYNTRRVLSLALARQWFGIHIVQKSWPDAWLVYGLSNLMGAYFIKRHLGNSEFRLRMKRDMELCCSLDINRPPLYNPALPSPLEPEDLEFIELKAPLVLYMLDKRMCKAGATLGLSRVIPKILVSAISGELVHNALSTHYFLKLCRKVSGVDTKTFADQWIYRSGCPKFSFSFHFNRKKMVVEFYMRQENTNTCLHTTTPSSLQSRDNDDTNNDGEESTAKSTIMYTKSGKKKYVKKKKIKENSPPPAPAPAPTPSAADLENSNGMIDYQDLVSPLFTGNLTVRIHEADGTPYEHILDIQSAKHKFEVQFNTKYKRIRRNTKRFLAKQAAAAAAVAEEDAEKEDGEGGTTNVLGIIPALGLGMPVFEDPKQRELWKVVEWGQEEDDTSGAASAMFDWIRLDADFEWICTIDFQQPDYMWAGQLTKDRDVVAQYEAIEALKNMPSLPTSTSLLRALLDPKCFYKIRMEAAYALAKGGGGDNNWVGLHQLYKMFQNRYCFAPSGSGMPEDDDAEDPLTWAQAIPKPNNFSNLGDYFVQKGLVIAFSQVRDQEGVTPIRVRQLLLDLLKYNDNIGNEFSDSYYIATIISALGDAFIPSHENSNSDAMQIDNEENEQLLAAAVSEIERFRTLDCVIPTYHNIVTVSCIKALTKLMLNGMLELSVNLFLQYTRYGHYLGIRLCAFDSLFVLCGLTDNTLTEYFLSVIKDDPCPYVSHYVARAMLVWLGPAMRDKPDLIQNRFVEEFAEEEGNSSMLEDRRRQQQQQQSQKKKNDDQIHIENLRRQFENNMELQENIWRLLNSKESASLDHSIRKSLLQFCEYMYKPVDVGIKVTIRMPSLVQDMPDEEPSTPSPPILKITKSLSTASLSSSKHDKHDKHHKHSKENGGVTRPEKRPAPLEQHITQMEQKQHEPKVSTPLSRTVSPPPSTTTIVPPSSSFPSSSPHHVPSTSTTSSAALTPVPESATMMDIDKQVPQMLVPKITTKKPDGMSISDFKKCRRILGKVQRHKSALAFLQPVDEETDGAPGYYAAIKKPMDLGTIRTKLEKGEYTTYQQMDDDIRLMLNNCFAYNGPGTFVHNEGLNLESVLEKELLNIKNKEQEKRREKEQRVIEENTTIHHQKEPSPPPSSTTTAASTLPIPSTPSVIQKSPSPSLPKSPKRISSTISQAPVSTSPSKPTSRPPSSTQPSPSAVTPTIPTTTTPTIPKPQQQQQQPQQERKPEKEKTWREKCIIVLAKTMENKHAFEFLRPVDPVKQNIPHYFSIIKKPIDLGTIKGKLKMNKYSNAQEFDDDLRLMFANCYQFNLPGTYVYDEARALEEVYNREWASQFNGHVVRKPTSLPKPKEKTSLSSIGESTTKAKATTTTPTPTNGERPKTPVSSMPTPPQLKKTTPVQQVVPKKSSPKTSSTSHPVVPKAAATTAATTATTTSSSSLSKQQRSNKKESSIQKQTATPTSTTNGTLSNKPKQERPAIRERMDDDNIRRCIQIVKKIWDHPAAVHFYDPVDVEGLNLPQYYDVVKRPMDLNSVKRNLEGEEFSTIWEVERDIRQIFWNSYLYNDVNAWINEQARELEDTFNKVWCAEFGYPNRLQGKELELVRKVVTKLSMHDASPFFNEPVDLDSLPDYGRVVKHPMDLRTIWEKVESGKYTSLAQVDADIRLVFSNCFAYNKVGTFAYEQGKKLEKYYNSNIGKELRHRVKEAMASSASATGSSSPASTTTTHPVTPTTPKHHPTTPKHATTPKPKVPSTPKRPTSPLPISQHSSSKPPSSSSSISKASIPSPRHQPNIDKRSPLKPSSPSPAISTISATNVPKPSTSIEKSASSSLKKQKHAPTATATKKPPPKSESATAPASTKRPSSASNAMPQKIPASLVTKCNALITKLKNNTASFAFLQPVDPIALNVPHYPIIVKKPMDLSTVEKKLKGGEYKRVKDFESDIRLIFTNCFTFNGFDHPVSQNAKVLEKVVNKEIPPLKKKEEQLLSQATTAGGLTGPSGSTSGSSNPSTPIAAPSVSSSPSQAKKTTSKKTTPKQGPSNQVKAELRKYKAVLDKLQNHPSYYAFSAPVDPVLLQIPTYFEVIEHPMDFGTIRQKLEKNQYQDTNGLLKDAQQVFINCFIFNLPDDIVTQMGRDVEAEFNKLCAAKNLKGIPISNPPHMSITHPQTTVAPSQQQQQQQQSSSYDPEDHDQSQKQQEMTSTTFDSTGVSRSFDQNDSMTSYNQDQYGYDIPFDSTLGFDQSDFTPGISLDMNSMGSHKRTLDEYNDDGQGDPSQDYDMVCIIDKHEKAS</sequence>
<dbReference type="GO" id="GO:0003682">
    <property type="term" value="F:chromatin binding"/>
    <property type="evidence" value="ECO:0007669"/>
    <property type="project" value="TreeGrafter"/>
</dbReference>
<dbReference type="Gene3D" id="1.10.390.10">
    <property type="entry name" value="Neutral Protease Domain 2"/>
    <property type="match status" value="1"/>
</dbReference>
<comment type="similarity">
    <text evidence="2">Belongs to the TAF2 family.</text>
</comment>
<feature type="region of interest" description="Disordered" evidence="11">
    <location>
        <begin position="2061"/>
        <end position="2228"/>
    </location>
</feature>
<dbReference type="InterPro" id="IPR042097">
    <property type="entry name" value="Aminopeptidase_N-like_N_sf"/>
</dbReference>
<dbReference type="GO" id="GO:0000976">
    <property type="term" value="F:transcription cis-regulatory region binding"/>
    <property type="evidence" value="ECO:0007669"/>
    <property type="project" value="TreeGrafter"/>
</dbReference>
<feature type="non-terminal residue" evidence="13">
    <location>
        <position position="1"/>
    </location>
</feature>
<feature type="compositionally biased region" description="Low complexity" evidence="11">
    <location>
        <begin position="2156"/>
        <end position="2171"/>
    </location>
</feature>
<feature type="compositionally biased region" description="Basic and acidic residues" evidence="11">
    <location>
        <begin position="1464"/>
        <end position="1488"/>
    </location>
</feature>
<feature type="region of interest" description="Disordered" evidence="11">
    <location>
        <begin position="2348"/>
        <end position="2400"/>
    </location>
</feature>
<dbReference type="GO" id="GO:0006325">
    <property type="term" value="P:chromatin organization"/>
    <property type="evidence" value="ECO:0007669"/>
    <property type="project" value="UniProtKB-ARBA"/>
</dbReference>
<feature type="compositionally biased region" description="Basic and acidic residues" evidence="11">
    <location>
        <begin position="1582"/>
        <end position="1591"/>
    </location>
</feature>
<evidence type="ECO:0000256" key="4">
    <source>
        <dbReference type="ARBA" id="ARBA00023015"/>
    </source>
</evidence>
<dbReference type="CDD" id="cd09839">
    <property type="entry name" value="M1_like_TAF2"/>
    <property type="match status" value="1"/>
</dbReference>
<protein>
    <recommendedName>
        <fullName evidence="3">Transcription initiation factor TFIID subunit 2</fullName>
    </recommendedName>
    <alternativeName>
        <fullName evidence="9">TBP-associated factor 2</fullName>
    </alternativeName>
</protein>
<evidence type="ECO:0000256" key="6">
    <source>
        <dbReference type="ARBA" id="ARBA00023163"/>
    </source>
</evidence>
<feature type="domain" description="Bromo" evidence="12">
    <location>
        <begin position="2246"/>
        <end position="2318"/>
    </location>
</feature>
<feature type="compositionally biased region" description="Polar residues" evidence="11">
    <location>
        <begin position="2549"/>
        <end position="2578"/>
    </location>
</feature>
<dbReference type="SUPFAM" id="SSF63737">
    <property type="entry name" value="Leukotriene A4 hydrolase N-terminal domain"/>
    <property type="match status" value="1"/>
</dbReference>
<evidence type="ECO:0000313" key="13">
    <source>
        <dbReference type="EMBL" id="KAG2226887.1"/>
    </source>
</evidence>
<dbReference type="Gene3D" id="2.60.40.1730">
    <property type="entry name" value="tricorn interacting facor f3 domain"/>
    <property type="match status" value="1"/>
</dbReference>
<keyword evidence="7" id="KW-0539">Nucleus</keyword>
<feature type="compositionally biased region" description="Basic residues" evidence="11">
    <location>
        <begin position="1239"/>
        <end position="1249"/>
    </location>
</feature>
<reference evidence="13 14" key="1">
    <citation type="submission" date="2020-12" db="EMBL/GenBank/DDBJ databases">
        <title>Metabolic potential, ecology and presence of endohyphal bacteria is reflected in genomic diversity of Mucoromycotina.</title>
        <authorList>
            <person name="Muszewska A."/>
            <person name="Okrasinska A."/>
            <person name="Steczkiewicz K."/>
            <person name="Drgas O."/>
            <person name="Orlowska M."/>
            <person name="Perlinska-Lenart U."/>
            <person name="Aleksandrzak-Piekarczyk T."/>
            <person name="Szatraj K."/>
            <person name="Zielenkiewicz U."/>
            <person name="Pilsyk S."/>
            <person name="Malc E."/>
            <person name="Mieczkowski P."/>
            <person name="Kruszewska J.S."/>
            <person name="Biernat P."/>
            <person name="Pawlowska J."/>
        </authorList>
    </citation>
    <scope>NUCLEOTIDE SEQUENCE [LARGE SCALE GENOMIC DNA]</scope>
    <source>
        <strain evidence="13 14">CBS 142.35</strain>
    </source>
</reference>
<dbReference type="InterPro" id="IPR001487">
    <property type="entry name" value="Bromodomain"/>
</dbReference>
<organism evidence="13 14">
    <name type="scientific">Circinella minor</name>
    <dbReference type="NCBI Taxonomy" id="1195481"/>
    <lineage>
        <taxon>Eukaryota</taxon>
        <taxon>Fungi</taxon>
        <taxon>Fungi incertae sedis</taxon>
        <taxon>Mucoromycota</taxon>
        <taxon>Mucoromycotina</taxon>
        <taxon>Mucoromycetes</taxon>
        <taxon>Mucorales</taxon>
        <taxon>Lichtheimiaceae</taxon>
        <taxon>Circinella</taxon>
    </lineage>
</organism>
<dbReference type="PROSITE" id="PS50014">
    <property type="entry name" value="BROMODOMAIN_2"/>
    <property type="match status" value="6"/>
</dbReference>
<feature type="domain" description="Bromo" evidence="12">
    <location>
        <begin position="1857"/>
        <end position="1929"/>
    </location>
</feature>
<dbReference type="InterPro" id="IPR018359">
    <property type="entry name" value="Bromodomain_CS"/>
</dbReference>
<dbReference type="Gene3D" id="1.20.920.10">
    <property type="entry name" value="Bromodomain-like"/>
    <property type="match status" value="6"/>
</dbReference>
<feature type="domain" description="Bromo" evidence="12">
    <location>
        <begin position="1372"/>
        <end position="1444"/>
    </location>
</feature>
<feature type="compositionally biased region" description="Polar residues" evidence="11">
    <location>
        <begin position="2172"/>
        <end position="2188"/>
    </location>
</feature>
<dbReference type="PROSITE" id="PS00633">
    <property type="entry name" value="BROMODOMAIN_1"/>
    <property type="match status" value="1"/>
</dbReference>
<dbReference type="Pfam" id="PF25316">
    <property type="entry name" value="TAF2_3rd"/>
    <property type="match status" value="1"/>
</dbReference>
<evidence type="ECO:0000256" key="2">
    <source>
        <dbReference type="ARBA" id="ARBA00010937"/>
    </source>
</evidence>
<dbReference type="EMBL" id="JAEPRB010000012">
    <property type="protein sequence ID" value="KAG2226887.1"/>
    <property type="molecule type" value="Genomic_DNA"/>
</dbReference>
<dbReference type="GO" id="GO:0006367">
    <property type="term" value="P:transcription initiation at RNA polymerase II promoter"/>
    <property type="evidence" value="ECO:0007669"/>
    <property type="project" value="TreeGrafter"/>
</dbReference>